<dbReference type="SUPFAM" id="SSF51366">
    <property type="entry name" value="Ribulose-phoshate binding barrel"/>
    <property type="match status" value="1"/>
</dbReference>
<keyword evidence="3 8" id="KW-0028">Amino-acid biosynthesis</keyword>
<keyword evidence="6 8" id="KW-0456">Lyase</keyword>
<dbReference type="EC" id="4.2.1.20" evidence="8"/>
<protein>
    <recommendedName>
        <fullName evidence="8">Tryptophan synthase alpha chain</fullName>
        <ecNumber evidence="8">4.2.1.20</ecNumber>
    </recommendedName>
</protein>
<comment type="subunit">
    <text evidence="2 8">Tetramer of two alpha and two beta chains.</text>
</comment>
<sequence length="290" mass="30567">MQERQVPERERGADSGRIRARFDRLKAEGRGGLVTFVTAGDPDFETGAELLAGLPDAGADLIELGIPFSDPMADGPAIQQGSLRALRAGMTLRRTLDLVAGFRERDGDTPVVLMGYYNPIYAYGVERFLADAQAAGVDGLIIVDLPPEEDVELCIPALKAGVNFIRLATPTTDDNRLPAVLTNTSGFVYYVSIAGITGTRAAADQQVAEAVERLRRHTDLPVAVGFGIRTPEQAAKIAEIADAAVVGSALVETVAANLNADGTPKTGCARAVLDQVRALADGVRGAVKQA</sequence>
<dbReference type="InterPro" id="IPR018204">
    <property type="entry name" value="Trp_synthase_alpha_AS"/>
</dbReference>
<evidence type="ECO:0000256" key="8">
    <source>
        <dbReference type="HAMAP-Rule" id="MF_00131"/>
    </source>
</evidence>
<name>A0ABS1DA19_9PROT</name>
<comment type="function">
    <text evidence="8">The alpha subunit is responsible for the aldol cleavage of indoleglycerol phosphate to indole and glyceraldehyde 3-phosphate.</text>
</comment>
<dbReference type="InterPro" id="IPR013785">
    <property type="entry name" value="Aldolase_TIM"/>
</dbReference>
<evidence type="ECO:0000256" key="2">
    <source>
        <dbReference type="ARBA" id="ARBA00011270"/>
    </source>
</evidence>
<comment type="pathway">
    <text evidence="1 8">Amino-acid biosynthesis; L-tryptophan biosynthesis; L-tryptophan from chorismate: step 5/5.</text>
</comment>
<keyword evidence="4 8" id="KW-0822">Tryptophan biosynthesis</keyword>
<dbReference type="Gene3D" id="3.20.20.70">
    <property type="entry name" value="Aldolase class I"/>
    <property type="match status" value="1"/>
</dbReference>
<dbReference type="InterPro" id="IPR011060">
    <property type="entry name" value="RibuloseP-bd_barrel"/>
</dbReference>
<dbReference type="PROSITE" id="PS00167">
    <property type="entry name" value="TRP_SYNTHASE_ALPHA"/>
    <property type="match status" value="1"/>
</dbReference>
<feature type="active site" description="Proton acceptor" evidence="8">
    <location>
        <position position="74"/>
    </location>
</feature>
<dbReference type="PANTHER" id="PTHR43406:SF1">
    <property type="entry name" value="TRYPTOPHAN SYNTHASE ALPHA CHAIN, CHLOROPLASTIC"/>
    <property type="match status" value="1"/>
</dbReference>
<feature type="active site" description="Proton acceptor" evidence="8">
    <location>
        <position position="63"/>
    </location>
</feature>
<comment type="similarity">
    <text evidence="8 9">Belongs to the TrpA family.</text>
</comment>
<dbReference type="Proteomes" id="UP001296873">
    <property type="component" value="Unassembled WGS sequence"/>
</dbReference>
<proteinExistence type="inferred from homology"/>
<keyword evidence="11" id="KW-1185">Reference proteome</keyword>
<accession>A0ABS1DA19</accession>
<dbReference type="InterPro" id="IPR002028">
    <property type="entry name" value="Trp_synthase_suA"/>
</dbReference>
<gene>
    <name evidence="8" type="primary">trpA</name>
    <name evidence="10" type="ORF">CKO28_01775</name>
</gene>
<evidence type="ECO:0000256" key="3">
    <source>
        <dbReference type="ARBA" id="ARBA00022605"/>
    </source>
</evidence>
<dbReference type="Pfam" id="PF00290">
    <property type="entry name" value="Trp_syntA"/>
    <property type="match status" value="1"/>
</dbReference>
<dbReference type="EMBL" id="NRRL01000002">
    <property type="protein sequence ID" value="MBK1666772.1"/>
    <property type="molecule type" value="Genomic_DNA"/>
</dbReference>
<dbReference type="CDD" id="cd04724">
    <property type="entry name" value="Tryptophan_synthase_alpha"/>
    <property type="match status" value="1"/>
</dbReference>
<evidence type="ECO:0000256" key="4">
    <source>
        <dbReference type="ARBA" id="ARBA00022822"/>
    </source>
</evidence>
<evidence type="ECO:0000256" key="6">
    <source>
        <dbReference type="ARBA" id="ARBA00023239"/>
    </source>
</evidence>
<dbReference type="NCBIfam" id="TIGR00262">
    <property type="entry name" value="trpA"/>
    <property type="match status" value="1"/>
</dbReference>
<evidence type="ECO:0000256" key="1">
    <source>
        <dbReference type="ARBA" id="ARBA00004733"/>
    </source>
</evidence>
<evidence type="ECO:0000256" key="5">
    <source>
        <dbReference type="ARBA" id="ARBA00023141"/>
    </source>
</evidence>
<evidence type="ECO:0000256" key="9">
    <source>
        <dbReference type="RuleBase" id="RU003662"/>
    </source>
</evidence>
<comment type="caution">
    <text evidence="10">The sequence shown here is derived from an EMBL/GenBank/DDBJ whole genome shotgun (WGS) entry which is preliminary data.</text>
</comment>
<organism evidence="10 11">
    <name type="scientific">Rhodovibrio sodomensis</name>
    <dbReference type="NCBI Taxonomy" id="1088"/>
    <lineage>
        <taxon>Bacteria</taxon>
        <taxon>Pseudomonadati</taxon>
        <taxon>Pseudomonadota</taxon>
        <taxon>Alphaproteobacteria</taxon>
        <taxon>Rhodospirillales</taxon>
        <taxon>Rhodovibrionaceae</taxon>
        <taxon>Rhodovibrio</taxon>
    </lineage>
</organism>
<keyword evidence="5 8" id="KW-0057">Aromatic amino acid biosynthesis</keyword>
<evidence type="ECO:0000313" key="10">
    <source>
        <dbReference type="EMBL" id="MBK1666772.1"/>
    </source>
</evidence>
<dbReference type="HAMAP" id="MF_00131">
    <property type="entry name" value="Trp_synth_alpha"/>
    <property type="match status" value="1"/>
</dbReference>
<dbReference type="RefSeq" id="WP_200338943.1">
    <property type="nucleotide sequence ID" value="NZ_NRRL01000002.1"/>
</dbReference>
<comment type="catalytic activity">
    <reaction evidence="7 8">
        <text>(1S,2R)-1-C-(indol-3-yl)glycerol 3-phosphate + L-serine = D-glyceraldehyde 3-phosphate + L-tryptophan + H2O</text>
        <dbReference type="Rhea" id="RHEA:10532"/>
        <dbReference type="ChEBI" id="CHEBI:15377"/>
        <dbReference type="ChEBI" id="CHEBI:33384"/>
        <dbReference type="ChEBI" id="CHEBI:57912"/>
        <dbReference type="ChEBI" id="CHEBI:58866"/>
        <dbReference type="ChEBI" id="CHEBI:59776"/>
        <dbReference type="EC" id="4.2.1.20"/>
    </reaction>
</comment>
<dbReference type="PANTHER" id="PTHR43406">
    <property type="entry name" value="TRYPTOPHAN SYNTHASE, ALPHA CHAIN"/>
    <property type="match status" value="1"/>
</dbReference>
<reference evidence="10 11" key="1">
    <citation type="journal article" date="2020" name="Microorganisms">
        <title>Osmotic Adaptation and Compatible Solute Biosynthesis of Phototrophic Bacteria as Revealed from Genome Analyses.</title>
        <authorList>
            <person name="Imhoff J.F."/>
            <person name="Rahn T."/>
            <person name="Kunzel S."/>
            <person name="Keller A."/>
            <person name="Neulinger S.C."/>
        </authorList>
    </citation>
    <scope>NUCLEOTIDE SEQUENCE [LARGE SCALE GENOMIC DNA]</scope>
    <source>
        <strain evidence="10 11">DSM 9895</strain>
    </source>
</reference>
<evidence type="ECO:0000256" key="7">
    <source>
        <dbReference type="ARBA" id="ARBA00049047"/>
    </source>
</evidence>
<evidence type="ECO:0000313" key="11">
    <source>
        <dbReference type="Proteomes" id="UP001296873"/>
    </source>
</evidence>